<dbReference type="PROSITE" id="PS50181">
    <property type="entry name" value="FBOX"/>
    <property type="match status" value="1"/>
</dbReference>
<dbReference type="InterPro" id="IPR001810">
    <property type="entry name" value="F-box_dom"/>
</dbReference>
<protein>
    <recommendedName>
        <fullName evidence="1">F-box domain-containing protein</fullName>
    </recommendedName>
</protein>
<evidence type="ECO:0000313" key="3">
    <source>
        <dbReference type="Proteomes" id="UP000320762"/>
    </source>
</evidence>
<gene>
    <name evidence="2" type="ORF">BD626DRAFT_104585</name>
</gene>
<dbReference type="CDD" id="cd09917">
    <property type="entry name" value="F-box_SF"/>
    <property type="match status" value="1"/>
</dbReference>
<dbReference type="SMART" id="SM00256">
    <property type="entry name" value="FBOX"/>
    <property type="match status" value="1"/>
</dbReference>
<dbReference type="SUPFAM" id="SSF81383">
    <property type="entry name" value="F-box domain"/>
    <property type="match status" value="1"/>
</dbReference>
<sequence length="560" mass="64356">MPLDILYEVFKNMHPLDLLQVSRTNKAFRGVLMSRSSAWIWKGSFAAAQDLLPPLHEDLTIPQFISLIFDRTCSVPELTYMLVSHYLISTRQFCCAPNVSNIMWAARARSCRKCVSNRCSITASDMMRTEFPREAFRLMLPIITHLPVVEYDRKTDGVFYPSRLVHQFREEYELEAKGQDHGTQQRWQKSKAQEFRVIAEHADACEKWYRARQSDREAELQGIRNRRKVEIIQRLTDLGWGEELGKLNLEKFGKLKFVHKSQLLSDRIWAQIKAPLLEYLEEAKAQRLAKEKSTALQVRYCLLIEAYKEFCSVKPIRSILPGVGNISTTPQVDSVIRNTPYNEELPKAAVCTALDDIPASYFEDWRKKCDSTLVELLNSTPRDEPATEVDLKLAATIFVVKGSWNVLPYPLVLVSSDVTRCNASVPLDDFRTIYGQQPWSTRRLEASSSQAAKQLVELAGLDPETATSADMDELDPWYLAQKTRPQSWDRPVAMTWRCARVQPHNLFRFELLGPEETAAMRKTLLRRVGFGEGDVECRHCDARFTHSTDLCLHHEETFDS</sequence>
<evidence type="ECO:0000313" key="2">
    <source>
        <dbReference type="EMBL" id="TRM67677.1"/>
    </source>
</evidence>
<dbReference type="Pfam" id="PF00646">
    <property type="entry name" value="F-box"/>
    <property type="match status" value="1"/>
</dbReference>
<organism evidence="2 3">
    <name type="scientific">Schizophyllum amplum</name>
    <dbReference type="NCBI Taxonomy" id="97359"/>
    <lineage>
        <taxon>Eukaryota</taxon>
        <taxon>Fungi</taxon>
        <taxon>Dikarya</taxon>
        <taxon>Basidiomycota</taxon>
        <taxon>Agaricomycotina</taxon>
        <taxon>Agaricomycetes</taxon>
        <taxon>Agaricomycetidae</taxon>
        <taxon>Agaricales</taxon>
        <taxon>Schizophyllaceae</taxon>
        <taxon>Schizophyllum</taxon>
    </lineage>
</organism>
<dbReference type="Proteomes" id="UP000320762">
    <property type="component" value="Unassembled WGS sequence"/>
</dbReference>
<name>A0A550CSB2_9AGAR</name>
<evidence type="ECO:0000259" key="1">
    <source>
        <dbReference type="PROSITE" id="PS50181"/>
    </source>
</evidence>
<dbReference type="EMBL" id="VDMD01000002">
    <property type="protein sequence ID" value="TRM67677.1"/>
    <property type="molecule type" value="Genomic_DNA"/>
</dbReference>
<dbReference type="STRING" id="97359.A0A550CSB2"/>
<reference evidence="2 3" key="1">
    <citation type="journal article" date="2019" name="New Phytol.">
        <title>Comparative genomics reveals unique wood-decay strategies and fruiting body development in the Schizophyllaceae.</title>
        <authorList>
            <person name="Almasi E."/>
            <person name="Sahu N."/>
            <person name="Krizsan K."/>
            <person name="Balint B."/>
            <person name="Kovacs G.M."/>
            <person name="Kiss B."/>
            <person name="Cseklye J."/>
            <person name="Drula E."/>
            <person name="Henrissat B."/>
            <person name="Nagy I."/>
            <person name="Chovatia M."/>
            <person name="Adam C."/>
            <person name="LaButti K."/>
            <person name="Lipzen A."/>
            <person name="Riley R."/>
            <person name="Grigoriev I.V."/>
            <person name="Nagy L.G."/>
        </authorList>
    </citation>
    <scope>NUCLEOTIDE SEQUENCE [LARGE SCALE GENOMIC DNA]</scope>
    <source>
        <strain evidence="2 3">NL-1724</strain>
    </source>
</reference>
<dbReference type="AlphaFoldDB" id="A0A550CSB2"/>
<comment type="caution">
    <text evidence="2">The sequence shown here is derived from an EMBL/GenBank/DDBJ whole genome shotgun (WGS) entry which is preliminary data.</text>
</comment>
<proteinExistence type="predicted"/>
<dbReference type="InterPro" id="IPR036047">
    <property type="entry name" value="F-box-like_dom_sf"/>
</dbReference>
<keyword evidence="3" id="KW-1185">Reference proteome</keyword>
<dbReference type="OrthoDB" id="2322499at2759"/>
<feature type="domain" description="F-box" evidence="1">
    <location>
        <begin position="1"/>
        <end position="42"/>
    </location>
</feature>
<accession>A0A550CSB2</accession>